<dbReference type="PANTHER" id="PTHR30621:SF0">
    <property type="entry name" value="BIFUNCTIONAL GLUTAMINE SYNTHETASE ADENYLYLTRANSFERASE_ADENYLYL-REMOVING ENZYME"/>
    <property type="match status" value="1"/>
</dbReference>
<dbReference type="GO" id="GO:0016874">
    <property type="term" value="F:ligase activity"/>
    <property type="evidence" value="ECO:0007669"/>
    <property type="project" value="UniProtKB-KW"/>
</dbReference>
<dbReference type="SUPFAM" id="SSF81593">
    <property type="entry name" value="Nucleotidyltransferase substrate binding subunit/domain"/>
    <property type="match status" value="2"/>
</dbReference>
<comment type="caution">
    <text evidence="11">The sequence shown here is derived from an EMBL/GenBank/DDBJ whole genome shotgun (WGS) entry which is preliminary data.</text>
</comment>
<dbReference type="InterPro" id="IPR023057">
    <property type="entry name" value="GlnE"/>
</dbReference>
<dbReference type="Gene3D" id="1.20.120.330">
    <property type="entry name" value="Nucleotidyltransferases domain 2"/>
    <property type="match status" value="2"/>
</dbReference>
<reference evidence="11 12" key="1">
    <citation type="submission" date="2016-02" db="EMBL/GenBank/DDBJ databases">
        <authorList>
            <person name="Wen L."/>
            <person name="He K."/>
            <person name="Yang H."/>
        </authorList>
    </citation>
    <scope>NUCLEOTIDE SEQUENCE [LARGE SCALE GENOMIC DNA]</scope>
    <source>
        <strain evidence="11">ShG14-8</strain>
    </source>
</reference>
<name>A0A139BUD0_9PROT</name>
<keyword evidence="2 7" id="KW-0548">Nucleotidyltransferase</keyword>
<dbReference type="InterPro" id="IPR013546">
    <property type="entry name" value="PII_UdlTrfase/GS_AdlTrfase"/>
</dbReference>
<dbReference type="EMBL" id="LSLI01000025">
    <property type="protein sequence ID" value="KXS32580.1"/>
    <property type="molecule type" value="Genomic_DNA"/>
</dbReference>
<dbReference type="HAMAP" id="MF_00802">
    <property type="entry name" value="GlnE"/>
    <property type="match status" value="1"/>
</dbReference>
<dbReference type="SUPFAM" id="SSF81301">
    <property type="entry name" value="Nucleotidyltransferase"/>
    <property type="match status" value="2"/>
</dbReference>
<feature type="region of interest" description="Adenylyl transferase" evidence="7">
    <location>
        <begin position="480"/>
        <end position="950"/>
    </location>
</feature>
<dbReference type="FunFam" id="1.20.120.330:FF:000005">
    <property type="entry name" value="Bifunctional glutamine synthetase adenylyltransferase/adenylyl-removing enzyme"/>
    <property type="match status" value="1"/>
</dbReference>
<comment type="catalytic activity">
    <reaction evidence="7">
        <text>[glutamine synthetase]-L-tyrosine + ATP = [glutamine synthetase]-O(4)-(5'-adenylyl)-L-tyrosine + diphosphate</text>
        <dbReference type="Rhea" id="RHEA:18589"/>
        <dbReference type="Rhea" id="RHEA-COMP:10660"/>
        <dbReference type="Rhea" id="RHEA-COMP:10661"/>
        <dbReference type="ChEBI" id="CHEBI:30616"/>
        <dbReference type="ChEBI" id="CHEBI:33019"/>
        <dbReference type="ChEBI" id="CHEBI:46858"/>
        <dbReference type="ChEBI" id="CHEBI:83624"/>
        <dbReference type="EC" id="2.7.7.42"/>
    </reaction>
</comment>
<dbReference type="GO" id="GO:0008882">
    <property type="term" value="F:[glutamate-ammonia-ligase] adenylyltransferase activity"/>
    <property type="evidence" value="ECO:0007669"/>
    <property type="project" value="UniProtKB-UniRule"/>
</dbReference>
<accession>A0A139BUD0</accession>
<feature type="domain" description="PII-uridylyltransferase/Glutamine-synthetase adenylyltransferase" evidence="10">
    <location>
        <begin position="329"/>
        <end position="466"/>
    </location>
</feature>
<dbReference type="InterPro" id="IPR005190">
    <property type="entry name" value="GlnE_rpt_dom"/>
</dbReference>
<dbReference type="Gene3D" id="3.30.460.10">
    <property type="entry name" value="Beta Polymerase, domain 2"/>
    <property type="match status" value="2"/>
</dbReference>
<comment type="function">
    <text evidence="7">Involved in the regulation of glutamine synthetase GlnA, a key enzyme in the process to assimilate ammonia. When cellular nitrogen levels are high, the C-terminal adenylyl transferase (AT) inactivates GlnA by covalent transfer of an adenylyl group from ATP to specific tyrosine residue of GlnA, thus reducing its activity. Conversely, when nitrogen levels are low, the N-terminal adenylyl removase (AR) activates GlnA by removing the adenylyl group by phosphorolysis, increasing its activity. The regulatory region of GlnE binds the signal transduction protein PII (GlnB) which indicates the nitrogen status of the cell.</text>
</comment>
<keyword evidence="5 7" id="KW-0460">Magnesium</keyword>
<evidence type="ECO:0000259" key="10">
    <source>
        <dbReference type="Pfam" id="PF08335"/>
    </source>
</evidence>
<evidence type="ECO:0000259" key="9">
    <source>
        <dbReference type="Pfam" id="PF03710"/>
    </source>
</evidence>
<evidence type="ECO:0000256" key="5">
    <source>
        <dbReference type="ARBA" id="ARBA00022842"/>
    </source>
</evidence>
<dbReference type="GO" id="GO:0000820">
    <property type="term" value="P:regulation of glutamine family amino acid metabolic process"/>
    <property type="evidence" value="ECO:0007669"/>
    <property type="project" value="UniProtKB-UniRule"/>
</dbReference>
<keyword evidence="3 7" id="KW-0547">Nucleotide-binding</keyword>
<evidence type="ECO:0000313" key="12">
    <source>
        <dbReference type="Proteomes" id="UP000070578"/>
    </source>
</evidence>
<feature type="region of interest" description="Disordered" evidence="8">
    <location>
        <begin position="58"/>
        <end position="94"/>
    </location>
</feature>
<comment type="similarity">
    <text evidence="7">Belongs to the GlnE family.</text>
</comment>
<dbReference type="GO" id="GO:0047388">
    <property type="term" value="F:[glutamine synthetase]-adenylyl-L-tyrosine phosphorylase activity"/>
    <property type="evidence" value="ECO:0007669"/>
    <property type="project" value="UniProtKB-EC"/>
</dbReference>
<keyword evidence="4 7" id="KW-0067">ATP-binding</keyword>
<evidence type="ECO:0000256" key="3">
    <source>
        <dbReference type="ARBA" id="ARBA00022741"/>
    </source>
</evidence>
<dbReference type="EC" id="2.7.7.89" evidence="7"/>
<protein>
    <recommendedName>
        <fullName evidence="7">Bifunctional glutamine synthetase adenylyltransferase/adenylyl-removing enzyme</fullName>
    </recommendedName>
    <alternativeName>
        <fullName evidence="7">ATP:glutamine synthetase adenylyltransferase</fullName>
    </alternativeName>
    <alternativeName>
        <fullName evidence="7">ATase</fullName>
    </alternativeName>
    <domain>
        <recommendedName>
            <fullName evidence="7">Glutamine synthetase adenylyl-L-tyrosine phosphorylase</fullName>
            <ecNumber evidence="7">2.7.7.89</ecNumber>
        </recommendedName>
        <alternativeName>
            <fullName evidence="7">Adenylyl removase</fullName>
            <shortName evidence="7">AR</shortName>
            <shortName evidence="7">AT-N</shortName>
        </alternativeName>
    </domain>
    <domain>
        <recommendedName>
            <fullName evidence="7">Glutamine synthetase adenylyl transferase</fullName>
            <ecNumber evidence="7">2.7.7.42</ecNumber>
        </recommendedName>
        <alternativeName>
            <fullName evidence="7">Adenylyl transferase</fullName>
            <shortName evidence="7">AT</shortName>
            <shortName evidence="7">AT-C</shortName>
        </alternativeName>
    </domain>
</protein>
<evidence type="ECO:0000256" key="6">
    <source>
        <dbReference type="ARBA" id="ARBA00023268"/>
    </source>
</evidence>
<dbReference type="FunFam" id="3.30.460.10:FF:000009">
    <property type="entry name" value="Bifunctional glutamine synthetase adenylyltransferase/adenylyl-removing enzyme"/>
    <property type="match status" value="1"/>
</dbReference>
<dbReference type="AlphaFoldDB" id="A0A139BUD0"/>
<dbReference type="PANTHER" id="PTHR30621">
    <property type="entry name" value="GLUTAMINE SYNTHETASE ADENYLYLTRANSFERASE"/>
    <property type="match status" value="1"/>
</dbReference>
<evidence type="ECO:0000313" key="11">
    <source>
        <dbReference type="EMBL" id="KXS32580.1"/>
    </source>
</evidence>
<dbReference type="GO" id="GO:0005524">
    <property type="term" value="F:ATP binding"/>
    <property type="evidence" value="ECO:0007669"/>
    <property type="project" value="UniProtKB-UniRule"/>
</dbReference>
<evidence type="ECO:0000256" key="2">
    <source>
        <dbReference type="ARBA" id="ARBA00022695"/>
    </source>
</evidence>
<dbReference type="GO" id="GO:0000287">
    <property type="term" value="F:magnesium ion binding"/>
    <property type="evidence" value="ECO:0007669"/>
    <property type="project" value="UniProtKB-UniRule"/>
</dbReference>
<evidence type="ECO:0000256" key="1">
    <source>
        <dbReference type="ARBA" id="ARBA00022679"/>
    </source>
</evidence>
<dbReference type="InterPro" id="IPR043519">
    <property type="entry name" value="NT_sf"/>
</dbReference>
<feature type="domain" description="PII-uridylyltransferase/Glutamine-synthetase adenylyltransferase" evidence="10">
    <location>
        <begin position="848"/>
        <end position="922"/>
    </location>
</feature>
<dbReference type="EC" id="2.7.7.42" evidence="7"/>
<dbReference type="Pfam" id="PF08335">
    <property type="entry name" value="GlnD_UR_UTase"/>
    <property type="match status" value="2"/>
</dbReference>
<evidence type="ECO:0000256" key="4">
    <source>
        <dbReference type="ARBA" id="ARBA00022840"/>
    </source>
</evidence>
<reference evidence="11 12" key="2">
    <citation type="submission" date="2016-03" db="EMBL/GenBank/DDBJ databases">
        <title>New uncultured bacterium of the family Gallionellaceae from acid mine drainage: description and reconstruction of genome based on metagenomic analysis of microbial community.</title>
        <authorList>
            <person name="Kadnikov V."/>
            <person name="Ivasenko D."/>
            <person name="Beletsky A."/>
            <person name="Mardanov A."/>
            <person name="Danilova E."/>
            <person name="Pimenov N."/>
            <person name="Karnachuk O."/>
            <person name="Ravin N."/>
        </authorList>
    </citation>
    <scope>NUCLEOTIDE SEQUENCE [LARGE SCALE GENOMIC DNA]</scope>
    <source>
        <strain evidence="11">ShG14-8</strain>
    </source>
</reference>
<feature type="domain" description="Glutamate-ammonia ligase adenylyltransferase repeated" evidence="9">
    <location>
        <begin position="577"/>
        <end position="811"/>
    </location>
</feature>
<comment type="catalytic activity">
    <reaction evidence="7">
        <text>[glutamine synthetase]-O(4)-(5'-adenylyl)-L-tyrosine + phosphate = [glutamine synthetase]-L-tyrosine + ADP</text>
        <dbReference type="Rhea" id="RHEA:43716"/>
        <dbReference type="Rhea" id="RHEA-COMP:10660"/>
        <dbReference type="Rhea" id="RHEA-COMP:10661"/>
        <dbReference type="ChEBI" id="CHEBI:43474"/>
        <dbReference type="ChEBI" id="CHEBI:46858"/>
        <dbReference type="ChEBI" id="CHEBI:83624"/>
        <dbReference type="ChEBI" id="CHEBI:456216"/>
        <dbReference type="EC" id="2.7.7.89"/>
    </reaction>
</comment>
<evidence type="ECO:0000256" key="7">
    <source>
        <dbReference type="HAMAP-Rule" id="MF_00802"/>
    </source>
</evidence>
<keyword evidence="6 7" id="KW-0511">Multifunctional enzyme</keyword>
<dbReference type="PATRIC" id="fig|1796491.3.peg.1423"/>
<organism evidence="11 12">
    <name type="scientific">Candidatus Gallionella acididurans</name>
    <dbReference type="NCBI Taxonomy" id="1796491"/>
    <lineage>
        <taxon>Bacteria</taxon>
        <taxon>Pseudomonadati</taxon>
        <taxon>Pseudomonadota</taxon>
        <taxon>Betaproteobacteria</taxon>
        <taxon>Nitrosomonadales</taxon>
        <taxon>Gallionellaceae</taxon>
        <taxon>Gallionella</taxon>
    </lineage>
</organism>
<keyword evidence="1 7" id="KW-0808">Transferase</keyword>
<proteinExistence type="inferred from homology"/>
<sequence>MNTENSARGNFSDLLQKTLNCSRYARRELEIDPALLDWLQNNYGTPFDRAGMLAALQHSGSDQHHSSLPPDGTTGEATSHLTNPAKDDNQVTGYTASAGESDRAAAATGPFDSEAALARAVRILRKRVMVRLILRDLNNLAGLDEVMTTMSALAEVCVQHAQSCLMRNLQLLFGDPIGESSGTVQELLVIGMGKLGGGELNVSSDIDLIFVYPEDGRTGGPHSLSNHEFFTRLGRRLISLINDLTADGYVFRVDMRLRPYGESGPLVTSFAALEEYLVSQGREWERYAWIKARVVAPAESPHIDELRRLVKPFVFRKYLDFGAIDSMRRLHAQIRREVQRRDRLNNIKLGPGGIREIEFIAQVFQLIRGGQDAGLRVLPTRQVLQALARTGQLGAQVAADLDAAYVFLRDLEHRLQYLDDRQTQELPDNPEDQNIIAAAMNRADYATLLDDLDRHRALVSLQFGQIFHAPPGEANDAQLWREGISDDELGIQLKDLGYLAPNDSAQRLQQLRTGNRYRQLPEQSRQRLNQLIPQFITLSAQHGDPDATLSRLLTLLESVSRRAAYLAFLSEYPQAAQRLTAFVAASDWASGYLTQHPALLDELLDTREMYRPPDWQNIGRELQGRLDDNTGDSERQLDVLRQVQQEQTFRLLAMDLQGLLPLEKLSDHLSDLADLMLRHVLALCWAGARKRHRDEPGFAIIGYGKLGGRELGYASDLDMIFLYDDDHPDAQENYARLAQRINTMLGSYTSSGRLYETDLRLRPNGASGLLVSSIAAFAEYQQKDAWVWEHQALTRARFCAGDAGVGVVFEQLRRQVLCQPRELAALRGEILGMRRRMHDGHPNDSGLFDIKHDSGGMVDIEFIVQFLVLAHAHRHPQLTANIGNLALLKLAGELGLVSAEIAAQTCALYRILRQTQHRMRLNNLSPCRVPPGEIDTAASRRLWMMLFAED</sequence>
<dbReference type="CDD" id="cd05401">
    <property type="entry name" value="NT_GlnE_GlnD_like"/>
    <property type="match status" value="2"/>
</dbReference>
<comment type="cofactor">
    <cofactor evidence="7">
        <name>Mg(2+)</name>
        <dbReference type="ChEBI" id="CHEBI:18420"/>
    </cofactor>
</comment>
<keyword evidence="11" id="KW-0436">Ligase</keyword>
<dbReference type="Pfam" id="PF03710">
    <property type="entry name" value="GlnE"/>
    <property type="match status" value="2"/>
</dbReference>
<dbReference type="Proteomes" id="UP000070578">
    <property type="component" value="Unassembled WGS sequence"/>
</dbReference>
<evidence type="ECO:0000256" key="8">
    <source>
        <dbReference type="SAM" id="MobiDB-lite"/>
    </source>
</evidence>
<dbReference type="NCBIfam" id="NF008292">
    <property type="entry name" value="PRK11072.1"/>
    <property type="match status" value="1"/>
</dbReference>
<gene>
    <name evidence="7" type="primary">glnE</name>
    <name evidence="11" type="ORF">AWT59_1300</name>
</gene>
<dbReference type="GO" id="GO:0005829">
    <property type="term" value="C:cytosol"/>
    <property type="evidence" value="ECO:0007669"/>
    <property type="project" value="TreeGrafter"/>
</dbReference>
<dbReference type="Gene3D" id="1.20.120.1510">
    <property type="match status" value="1"/>
</dbReference>
<feature type="domain" description="Glutamate-ammonia ligase adenylyltransferase repeated" evidence="9">
    <location>
        <begin position="106"/>
        <end position="306"/>
    </location>
</feature>
<feature type="region of interest" description="Adenylyl removase" evidence="7">
    <location>
        <begin position="1"/>
        <end position="471"/>
    </location>
</feature>